<proteinExistence type="predicted"/>
<organism evidence="1 2">
    <name type="scientific">Cirrhinus molitorella</name>
    <name type="common">mud carp</name>
    <dbReference type="NCBI Taxonomy" id="172907"/>
    <lineage>
        <taxon>Eukaryota</taxon>
        <taxon>Metazoa</taxon>
        <taxon>Chordata</taxon>
        <taxon>Craniata</taxon>
        <taxon>Vertebrata</taxon>
        <taxon>Euteleostomi</taxon>
        <taxon>Actinopterygii</taxon>
        <taxon>Neopterygii</taxon>
        <taxon>Teleostei</taxon>
        <taxon>Ostariophysi</taxon>
        <taxon>Cypriniformes</taxon>
        <taxon>Cyprinidae</taxon>
        <taxon>Labeoninae</taxon>
        <taxon>Labeonini</taxon>
        <taxon>Cirrhinus</taxon>
    </lineage>
</organism>
<sequence>LVVPGQVLSGSRAGWSFGGMPVCVFERSGVNEVVLSKLRTAEKCLRPGFLIGSGKLHYQ</sequence>
<evidence type="ECO:0000313" key="2">
    <source>
        <dbReference type="Proteomes" id="UP001558613"/>
    </source>
</evidence>
<dbReference type="Proteomes" id="UP001558613">
    <property type="component" value="Unassembled WGS sequence"/>
</dbReference>
<evidence type="ECO:0000313" key="1">
    <source>
        <dbReference type="EMBL" id="KAL1275666.1"/>
    </source>
</evidence>
<dbReference type="EMBL" id="JAYMGO010000004">
    <property type="protein sequence ID" value="KAL1275666.1"/>
    <property type="molecule type" value="Genomic_DNA"/>
</dbReference>
<keyword evidence="2" id="KW-1185">Reference proteome</keyword>
<protein>
    <submittedName>
        <fullName evidence="1">Uncharacterized protein</fullName>
    </submittedName>
</protein>
<name>A0ABR3NFD1_9TELE</name>
<reference evidence="1 2" key="1">
    <citation type="submission" date="2023-09" db="EMBL/GenBank/DDBJ databases">
        <authorList>
            <person name="Wang M."/>
        </authorList>
    </citation>
    <scope>NUCLEOTIDE SEQUENCE [LARGE SCALE GENOMIC DNA]</scope>
    <source>
        <strain evidence="1">GT-2023</strain>
        <tissue evidence="1">Liver</tissue>
    </source>
</reference>
<feature type="non-terminal residue" evidence="1">
    <location>
        <position position="1"/>
    </location>
</feature>
<gene>
    <name evidence="1" type="ORF">QQF64_035289</name>
</gene>
<accession>A0ABR3NFD1</accession>
<comment type="caution">
    <text evidence="1">The sequence shown here is derived from an EMBL/GenBank/DDBJ whole genome shotgun (WGS) entry which is preliminary data.</text>
</comment>